<dbReference type="Gene3D" id="3.40.50.10490">
    <property type="entry name" value="Glucose-6-phosphate isomerase like protein, domain 1"/>
    <property type="match status" value="1"/>
</dbReference>
<feature type="domain" description="SIS" evidence="2">
    <location>
        <begin position="35"/>
        <end position="177"/>
    </location>
</feature>
<dbReference type="Proteomes" id="UP001303532">
    <property type="component" value="Chromosome"/>
</dbReference>
<evidence type="ECO:0000259" key="2">
    <source>
        <dbReference type="PROSITE" id="PS51464"/>
    </source>
</evidence>
<dbReference type="InterPro" id="IPR046348">
    <property type="entry name" value="SIS_dom_sf"/>
</dbReference>
<evidence type="ECO:0000313" key="4">
    <source>
        <dbReference type="Proteomes" id="UP001303532"/>
    </source>
</evidence>
<evidence type="ECO:0000313" key="3">
    <source>
        <dbReference type="EMBL" id="WOV83835.1"/>
    </source>
</evidence>
<proteinExistence type="inferred from homology"/>
<keyword evidence="4" id="KW-1185">Reference proteome</keyword>
<dbReference type="PROSITE" id="PS51464">
    <property type="entry name" value="SIS"/>
    <property type="match status" value="1"/>
</dbReference>
<name>A0ABZ0KU95_9BACL</name>
<comment type="similarity">
    <text evidence="1">Belongs to the SIS family. PHI subfamily.</text>
</comment>
<accession>A0ABZ0KU95</accession>
<dbReference type="NCBIfam" id="TIGR03127">
    <property type="entry name" value="RuMP_HxlB"/>
    <property type="match status" value="1"/>
</dbReference>
<dbReference type="PANTHER" id="PTHR43443:SF1">
    <property type="entry name" value="3-HEXULOSE-6-PHOSPHATE ISOMERASE"/>
    <property type="match status" value="1"/>
</dbReference>
<dbReference type="CDD" id="cd05005">
    <property type="entry name" value="SIS_PHI"/>
    <property type="match status" value="1"/>
</dbReference>
<evidence type="ECO:0000256" key="1">
    <source>
        <dbReference type="ARBA" id="ARBA00009235"/>
    </source>
</evidence>
<gene>
    <name evidence="3" type="primary">hxlB</name>
    <name evidence="3" type="ORF">PGH26_13270</name>
</gene>
<dbReference type="SUPFAM" id="SSF53697">
    <property type="entry name" value="SIS domain"/>
    <property type="match status" value="1"/>
</dbReference>
<dbReference type="InterPro" id="IPR001347">
    <property type="entry name" value="SIS_dom"/>
</dbReference>
<sequence length="190" mass="20376">MARSCNMNAAAYTQEILDELKHTLSMVKEEAAENLVEAILHANKIFVAGGGRSGFMAKAFVMRMMHIGLDAYVVGETVTPNLESEDLFIAGSGSGETESLVSMTEKAKNIGASIAAITTNPASTIGRLADHTIEIHAQAKADSASGKSIQPMGSLFEQALLLFYDALILRVMEKSDAHSDIMYGRHANLE</sequence>
<reference evidence="3 4" key="1">
    <citation type="submission" date="2023-01" db="EMBL/GenBank/DDBJ databases">
        <title>Sporosarcina sp. nov., isolated from Korean tranditional fermented seafood 'Jeotgal'.</title>
        <authorList>
            <person name="Yang A.-I."/>
        </authorList>
    </citation>
    <scope>NUCLEOTIDE SEQUENCE [LARGE SCALE GENOMIC DNA]</scope>
    <source>
        <strain evidence="3 4">B2O-1</strain>
    </source>
</reference>
<dbReference type="Pfam" id="PF01380">
    <property type="entry name" value="SIS"/>
    <property type="match status" value="1"/>
</dbReference>
<dbReference type="PANTHER" id="PTHR43443">
    <property type="entry name" value="3-HEXULOSE-6-PHOSPHATE ISOMERASE"/>
    <property type="match status" value="1"/>
</dbReference>
<dbReference type="EMBL" id="CP116341">
    <property type="protein sequence ID" value="WOV83835.1"/>
    <property type="molecule type" value="Genomic_DNA"/>
</dbReference>
<organism evidence="3 4">
    <name type="scientific">Sporosarcina jeotgali</name>
    <dbReference type="NCBI Taxonomy" id="3020056"/>
    <lineage>
        <taxon>Bacteria</taxon>
        <taxon>Bacillati</taxon>
        <taxon>Bacillota</taxon>
        <taxon>Bacilli</taxon>
        <taxon>Bacillales</taxon>
        <taxon>Caryophanaceae</taxon>
        <taxon>Sporosarcina</taxon>
    </lineage>
</organism>
<dbReference type="InterPro" id="IPR017552">
    <property type="entry name" value="PHI/rmpB"/>
</dbReference>
<protein>
    <submittedName>
        <fullName evidence="3">6-phospho-3-hexuloisomerase</fullName>
    </submittedName>
</protein>